<comment type="caution">
    <text evidence="1">The sequence shown here is derived from an EMBL/GenBank/DDBJ whole genome shotgun (WGS) entry which is preliminary data.</text>
</comment>
<accession>A0ABX1WZW9</accession>
<gene>
    <name evidence="1" type="ORF">ELS83_16520</name>
</gene>
<dbReference type="Proteomes" id="UP000732105">
    <property type="component" value="Unassembled WGS sequence"/>
</dbReference>
<dbReference type="RefSeq" id="WP_171596678.1">
    <property type="nucleotide sequence ID" value="NZ_RZNH01000033.1"/>
</dbReference>
<reference evidence="1 2" key="1">
    <citation type="submission" date="2018-12" db="EMBL/GenBank/DDBJ databases">
        <title>Marinifilum JC070 sp. nov., a marine bacterium isolated from Yongle Blue Hole in the South China Sea.</title>
        <authorList>
            <person name="Fu T."/>
        </authorList>
    </citation>
    <scope>NUCLEOTIDE SEQUENCE [LARGE SCALE GENOMIC DNA]</scope>
    <source>
        <strain evidence="1 2">JC070</strain>
    </source>
</reference>
<name>A0ABX1WZW9_9BACT</name>
<keyword evidence="2" id="KW-1185">Reference proteome</keyword>
<proteinExistence type="predicted"/>
<evidence type="ECO:0000313" key="1">
    <source>
        <dbReference type="EMBL" id="NOU61414.1"/>
    </source>
</evidence>
<organism evidence="1 2">
    <name type="scientific">Marinifilum caeruleilacunae</name>
    <dbReference type="NCBI Taxonomy" id="2499076"/>
    <lineage>
        <taxon>Bacteria</taxon>
        <taxon>Pseudomonadati</taxon>
        <taxon>Bacteroidota</taxon>
        <taxon>Bacteroidia</taxon>
        <taxon>Marinilabiliales</taxon>
        <taxon>Marinifilaceae</taxon>
    </lineage>
</organism>
<sequence length="224" mass="26826">MRKFNPWAFGILFLGFFAYFAWNGFTLPTVFFGKTLTKNAVIYDAQMHTVSFGKQVNWTQTVRYFYQVENEWYDGSYTLKGAQSRQRVGNLISLEISKSRPQKHRIRAFYKSGWHYGNMEKQFETRQISGYKKFHFTNQVFSLIDFSAKKDSISKYYGVLQVKNDSVKELVPIIHYYKSKTYLEYQLIDKALKNKFHQKYQLMKQNKDRRSIQLKPMQETFYKS</sequence>
<dbReference type="EMBL" id="RZNH01000033">
    <property type="protein sequence ID" value="NOU61414.1"/>
    <property type="molecule type" value="Genomic_DNA"/>
</dbReference>
<evidence type="ECO:0000313" key="2">
    <source>
        <dbReference type="Proteomes" id="UP000732105"/>
    </source>
</evidence>
<protein>
    <recommendedName>
        <fullName evidence="3">DUF3108 domain-containing protein</fullName>
    </recommendedName>
</protein>
<evidence type="ECO:0008006" key="3">
    <source>
        <dbReference type="Google" id="ProtNLM"/>
    </source>
</evidence>